<dbReference type="EMBL" id="SMLK01000001">
    <property type="protein sequence ID" value="TFZ07989.1"/>
    <property type="molecule type" value="Genomic_DNA"/>
</dbReference>
<evidence type="ECO:0000313" key="8">
    <source>
        <dbReference type="Proteomes" id="UP000297839"/>
    </source>
</evidence>
<dbReference type="InterPro" id="IPR017438">
    <property type="entry name" value="ATP-NAD_kinase_N"/>
</dbReference>
<dbReference type="PROSITE" id="PS50146">
    <property type="entry name" value="DAGK"/>
    <property type="match status" value="1"/>
</dbReference>
<comment type="caution">
    <text evidence="7">The sequence shown here is derived from an EMBL/GenBank/DDBJ whole genome shotgun (WGS) entry which is preliminary data.</text>
</comment>
<keyword evidence="1" id="KW-0808">Transferase</keyword>
<dbReference type="InterPro" id="IPR045540">
    <property type="entry name" value="YegS/DAGK_C"/>
</dbReference>
<dbReference type="OrthoDB" id="142078at2"/>
<dbReference type="InterPro" id="IPR016064">
    <property type="entry name" value="NAD/diacylglycerol_kinase_sf"/>
</dbReference>
<dbReference type="AlphaFoldDB" id="A0A4Z0CCX2"/>
<dbReference type="SUPFAM" id="SSF111331">
    <property type="entry name" value="NAD kinase/diacylglycerol kinase-like"/>
    <property type="match status" value="1"/>
</dbReference>
<evidence type="ECO:0000256" key="4">
    <source>
        <dbReference type="ARBA" id="ARBA00022840"/>
    </source>
</evidence>
<evidence type="ECO:0000256" key="3">
    <source>
        <dbReference type="ARBA" id="ARBA00022777"/>
    </source>
</evidence>
<dbReference type="RefSeq" id="WP_135247927.1">
    <property type="nucleotide sequence ID" value="NZ_SMLK01000001.1"/>
</dbReference>
<dbReference type="PANTHER" id="PTHR12358">
    <property type="entry name" value="SPHINGOSINE KINASE"/>
    <property type="match status" value="1"/>
</dbReference>
<gene>
    <name evidence="7" type="ORF">EZ216_02145</name>
</gene>
<evidence type="ECO:0000256" key="2">
    <source>
        <dbReference type="ARBA" id="ARBA00022741"/>
    </source>
</evidence>
<dbReference type="InterPro" id="IPR001206">
    <property type="entry name" value="Diacylglycerol_kinase_cat_dom"/>
</dbReference>
<keyword evidence="2" id="KW-0547">Nucleotide-binding</keyword>
<dbReference type="PANTHER" id="PTHR12358:SF54">
    <property type="entry name" value="SPHINGOSINE KINASE RELATED PROTEIN"/>
    <property type="match status" value="1"/>
</dbReference>
<keyword evidence="4" id="KW-0067">ATP-binding</keyword>
<dbReference type="GO" id="GO:0016301">
    <property type="term" value="F:kinase activity"/>
    <property type="evidence" value="ECO:0007669"/>
    <property type="project" value="UniProtKB-KW"/>
</dbReference>
<keyword evidence="3 7" id="KW-0418">Kinase</keyword>
<dbReference type="Gene3D" id="2.60.200.40">
    <property type="match status" value="1"/>
</dbReference>
<feature type="domain" description="DAGKc" evidence="6">
    <location>
        <begin position="17"/>
        <end position="150"/>
    </location>
</feature>
<protein>
    <submittedName>
        <fullName evidence="7">Diacylglycerol kinase</fullName>
    </submittedName>
</protein>
<evidence type="ECO:0000256" key="5">
    <source>
        <dbReference type="SAM" id="MobiDB-lite"/>
    </source>
</evidence>
<feature type="region of interest" description="Disordered" evidence="5">
    <location>
        <begin position="1"/>
        <end position="22"/>
    </location>
</feature>
<evidence type="ECO:0000259" key="6">
    <source>
        <dbReference type="PROSITE" id="PS50146"/>
    </source>
</evidence>
<dbReference type="Pfam" id="PF19279">
    <property type="entry name" value="YegS_C"/>
    <property type="match status" value="1"/>
</dbReference>
<dbReference type="SMART" id="SM00046">
    <property type="entry name" value="DAGKc"/>
    <property type="match status" value="1"/>
</dbReference>
<sequence length="328" mass="35259">MGATDLAGHAARQDTTAGGPPLFIVANAGSGQHDLRQTRETLSRVFGEAGREFHFVDTDGPGSVVTVAQAGARYAREAGGVVVSVGGDGTTNAVAQAAWDAGCTMAVLPQGTFNLFGREHGIAQDLETAARALLRARAEPVQVGEVNGRIFLVNASLGLYPQLLQDREAFKRRFGRHRWVAILSGLVTLFEWRRQLALEIELDGQSTLLTTPTLFVGNNRLQLERIGMESAVAERVGEGRLAALIAKPIGTGTMVWLMLKGAFGRLGEAEQVHSFAFRTLTVRVLGMRKLKVAADGEVGVMAPPLRFTVASRPLQLMLPREEDLVPVE</sequence>
<proteinExistence type="predicted"/>
<organism evidence="7 8">
    <name type="scientific">Ramlibacter humi</name>
    <dbReference type="NCBI Taxonomy" id="2530451"/>
    <lineage>
        <taxon>Bacteria</taxon>
        <taxon>Pseudomonadati</taxon>
        <taxon>Pseudomonadota</taxon>
        <taxon>Betaproteobacteria</taxon>
        <taxon>Burkholderiales</taxon>
        <taxon>Comamonadaceae</taxon>
        <taxon>Ramlibacter</taxon>
    </lineage>
</organism>
<evidence type="ECO:0000256" key="1">
    <source>
        <dbReference type="ARBA" id="ARBA00022679"/>
    </source>
</evidence>
<dbReference type="Pfam" id="PF00781">
    <property type="entry name" value="DAGK_cat"/>
    <property type="match status" value="1"/>
</dbReference>
<reference evidence="7 8" key="1">
    <citation type="submission" date="2019-03" db="EMBL/GenBank/DDBJ databases">
        <title>Ramlibacter sp. 18x22-1, whole genome shotgun sequence.</title>
        <authorList>
            <person name="Zhang X."/>
            <person name="Feng G."/>
            <person name="Zhu H."/>
        </authorList>
    </citation>
    <scope>NUCLEOTIDE SEQUENCE [LARGE SCALE GENOMIC DNA]</scope>
    <source>
        <strain evidence="7 8">18x22-1</strain>
    </source>
</reference>
<name>A0A4Z0CCX2_9BURK</name>
<dbReference type="Proteomes" id="UP000297839">
    <property type="component" value="Unassembled WGS sequence"/>
</dbReference>
<dbReference type="InterPro" id="IPR050187">
    <property type="entry name" value="Lipid_Phosphate_FormReg"/>
</dbReference>
<keyword evidence="8" id="KW-1185">Reference proteome</keyword>
<evidence type="ECO:0000313" key="7">
    <source>
        <dbReference type="EMBL" id="TFZ07989.1"/>
    </source>
</evidence>
<accession>A0A4Z0CCX2</accession>
<dbReference type="Gene3D" id="3.40.50.10330">
    <property type="entry name" value="Probable inorganic polyphosphate/atp-NAD kinase, domain 1"/>
    <property type="match status" value="1"/>
</dbReference>